<comment type="caution">
    <text evidence="6">Lacks conserved residue(s) required for the propagation of feature annotation.</text>
</comment>
<evidence type="ECO:0000256" key="2">
    <source>
        <dbReference type="ARBA" id="ARBA00022643"/>
    </source>
</evidence>
<dbReference type="STRING" id="319970.RV00_GL000243"/>
<evidence type="ECO:0000256" key="4">
    <source>
        <dbReference type="ARBA" id="ARBA00023027"/>
    </source>
</evidence>
<feature type="binding site" evidence="6">
    <location>
        <begin position="149"/>
        <end position="152"/>
    </location>
    <ligand>
        <name>FMN</name>
        <dbReference type="ChEBI" id="CHEBI:58210"/>
    </ligand>
</feature>
<dbReference type="EMBL" id="JXKM01000001">
    <property type="protein sequence ID" value="OJG37286.1"/>
    <property type="molecule type" value="Genomic_DNA"/>
</dbReference>
<evidence type="ECO:0000256" key="5">
    <source>
        <dbReference type="ARBA" id="ARBA00048542"/>
    </source>
</evidence>
<evidence type="ECO:0000313" key="8">
    <source>
        <dbReference type="EMBL" id="OJG37286.1"/>
    </source>
</evidence>
<dbReference type="GO" id="GO:0010181">
    <property type="term" value="F:FMN binding"/>
    <property type="evidence" value="ECO:0007669"/>
    <property type="project" value="UniProtKB-UniRule"/>
</dbReference>
<keyword evidence="3 6" id="KW-0560">Oxidoreductase</keyword>
<comment type="catalytic activity">
    <reaction evidence="6">
        <text>2 a quinone + NADH + H(+) = 2 a 1,4-benzosemiquinone + NAD(+)</text>
        <dbReference type="Rhea" id="RHEA:65952"/>
        <dbReference type="ChEBI" id="CHEBI:15378"/>
        <dbReference type="ChEBI" id="CHEBI:57540"/>
        <dbReference type="ChEBI" id="CHEBI:57945"/>
        <dbReference type="ChEBI" id="CHEBI:132124"/>
        <dbReference type="ChEBI" id="CHEBI:134225"/>
    </reaction>
</comment>
<dbReference type="EC" id="1.6.5.-" evidence="6"/>
<evidence type="ECO:0000256" key="3">
    <source>
        <dbReference type="ARBA" id="ARBA00023002"/>
    </source>
</evidence>
<dbReference type="HAMAP" id="MF_01216">
    <property type="entry name" value="Azoreductase_type1"/>
    <property type="match status" value="1"/>
</dbReference>
<keyword evidence="1 6" id="KW-0285">Flavoprotein</keyword>
<dbReference type="SUPFAM" id="SSF52218">
    <property type="entry name" value="Flavoproteins"/>
    <property type="match status" value="1"/>
</dbReference>
<dbReference type="InterPro" id="IPR003680">
    <property type="entry name" value="Flavodoxin_fold"/>
</dbReference>
<comment type="similarity">
    <text evidence="6">Belongs to the azoreductase type 1 family.</text>
</comment>
<dbReference type="InterPro" id="IPR023048">
    <property type="entry name" value="NADH:quinone_OxRdtase_FMN_depd"/>
</dbReference>
<comment type="subunit">
    <text evidence="6">Homodimer.</text>
</comment>
<dbReference type="PANTHER" id="PTHR43741:SF7">
    <property type="entry name" value="FMN-DEPENDENT NADH:QUINONE OXIDOREDUCTASE"/>
    <property type="match status" value="1"/>
</dbReference>
<dbReference type="EC" id="1.7.1.17" evidence="6"/>
<evidence type="ECO:0000256" key="6">
    <source>
        <dbReference type="HAMAP-Rule" id="MF_01216"/>
    </source>
</evidence>
<dbReference type="GO" id="GO:0009055">
    <property type="term" value="F:electron transfer activity"/>
    <property type="evidence" value="ECO:0007669"/>
    <property type="project" value="UniProtKB-UniRule"/>
</dbReference>
<evidence type="ECO:0000259" key="7">
    <source>
        <dbReference type="Pfam" id="PF02525"/>
    </source>
</evidence>
<proteinExistence type="inferred from homology"/>
<dbReference type="InterPro" id="IPR029039">
    <property type="entry name" value="Flavoprotein-like_sf"/>
</dbReference>
<accession>A0A1L8SZ58</accession>
<comment type="function">
    <text evidence="6">Also exhibits azoreductase activity. Catalyzes the reductive cleavage of the azo bond in aromatic azo compounds to the corresponding amines.</text>
</comment>
<dbReference type="GO" id="GO:0016652">
    <property type="term" value="F:oxidoreductase activity, acting on NAD(P)H as acceptor"/>
    <property type="evidence" value="ECO:0007669"/>
    <property type="project" value="UniProtKB-UniRule"/>
</dbReference>
<keyword evidence="4 6" id="KW-0520">NAD</keyword>
<evidence type="ECO:0000313" key="9">
    <source>
        <dbReference type="Proteomes" id="UP000183700"/>
    </source>
</evidence>
<comment type="catalytic activity">
    <reaction evidence="5">
        <text>N,N-dimethyl-1,4-phenylenediamine + anthranilate + 2 NAD(+) = 2-(4-dimethylaminophenyl)diazenylbenzoate + 2 NADH + 2 H(+)</text>
        <dbReference type="Rhea" id="RHEA:55872"/>
        <dbReference type="ChEBI" id="CHEBI:15378"/>
        <dbReference type="ChEBI" id="CHEBI:15783"/>
        <dbReference type="ChEBI" id="CHEBI:16567"/>
        <dbReference type="ChEBI" id="CHEBI:57540"/>
        <dbReference type="ChEBI" id="CHEBI:57945"/>
        <dbReference type="ChEBI" id="CHEBI:71579"/>
        <dbReference type="EC" id="1.7.1.17"/>
    </reaction>
    <physiologicalReaction direction="right-to-left" evidence="5">
        <dbReference type="Rhea" id="RHEA:55874"/>
    </physiologicalReaction>
</comment>
<comment type="function">
    <text evidence="6">Quinone reductase that provides resistance to thiol-specific stress caused by electrophilic quinones.</text>
</comment>
<dbReference type="InterPro" id="IPR050104">
    <property type="entry name" value="FMN-dep_NADH:Q_OxRdtase_AzoR1"/>
</dbReference>
<feature type="domain" description="Flavodoxin-like fold" evidence="7">
    <location>
        <begin position="6"/>
        <end position="203"/>
    </location>
</feature>
<reference evidence="8 9" key="1">
    <citation type="submission" date="2014-12" db="EMBL/GenBank/DDBJ databases">
        <title>Draft genome sequences of 29 type strains of Enterococci.</title>
        <authorList>
            <person name="Zhong Z."/>
            <person name="Sun Z."/>
            <person name="Liu W."/>
            <person name="Zhang W."/>
            <person name="Zhang H."/>
        </authorList>
    </citation>
    <scope>NUCLEOTIDE SEQUENCE [LARGE SCALE GENOMIC DNA]</scope>
    <source>
        <strain evidence="8 9">DSM 22802</strain>
    </source>
</reference>
<dbReference type="Gene3D" id="3.40.50.360">
    <property type="match status" value="1"/>
</dbReference>
<dbReference type="Proteomes" id="UP000183700">
    <property type="component" value="Unassembled WGS sequence"/>
</dbReference>
<dbReference type="PANTHER" id="PTHR43741">
    <property type="entry name" value="FMN-DEPENDENT NADH-AZOREDUCTASE 1"/>
    <property type="match status" value="1"/>
</dbReference>
<keyword evidence="9" id="KW-1185">Reference proteome</keyword>
<name>A0A1L8SZ58_9ENTE</name>
<comment type="cofactor">
    <cofactor evidence="6">
        <name>FMN</name>
        <dbReference type="ChEBI" id="CHEBI:58210"/>
    </cofactor>
    <text evidence="6">Binds 1 FMN per subunit.</text>
</comment>
<dbReference type="Pfam" id="PF02525">
    <property type="entry name" value="Flavodoxin_2"/>
    <property type="match status" value="1"/>
</dbReference>
<dbReference type="GO" id="GO:0016655">
    <property type="term" value="F:oxidoreductase activity, acting on NAD(P)H, quinone or similar compound as acceptor"/>
    <property type="evidence" value="ECO:0007669"/>
    <property type="project" value="InterPro"/>
</dbReference>
<gene>
    <name evidence="6" type="primary">azoR</name>
    <name evidence="8" type="ORF">RV00_GL000243</name>
</gene>
<sequence length="209" mass="23307">MFVVANVLVVNAHPLSAEDSQTVTILDTFIEEHQLRHPEDVITMLDLYYTDLPEIDGDLLLAWKTLQKGAEFTDLNDAQQEKVRIFNEFTDQFLASEKIVIANALWNLNIPSKLKSWFDTINVAGKTFRYTAEGPVGLITDKKAIHIQSSGGTYNGQDFSAQYVKGILNFIGITDFDSIYIEGADYAPEKAPEIMAAAKEKAKVLAAQF</sequence>
<comment type="caution">
    <text evidence="8">The sequence shown here is derived from an EMBL/GenBank/DDBJ whole genome shotgun (WGS) entry which is preliminary data.</text>
</comment>
<protein>
    <recommendedName>
        <fullName evidence="6">FMN dependent NADH:quinone oxidoreductase</fullName>
        <ecNumber evidence="6">1.6.5.-</ecNumber>
    </recommendedName>
    <alternativeName>
        <fullName evidence="6">Azo-dye reductase</fullName>
    </alternativeName>
    <alternativeName>
        <fullName evidence="6">FMN-dependent NADH-azo compound oxidoreductase</fullName>
    </alternativeName>
    <alternativeName>
        <fullName evidence="6">FMN-dependent NADH-azoreductase</fullName>
        <ecNumber evidence="6">1.7.1.17</ecNumber>
    </alternativeName>
</protein>
<dbReference type="AlphaFoldDB" id="A0A1L8SZ58"/>
<evidence type="ECO:0000256" key="1">
    <source>
        <dbReference type="ARBA" id="ARBA00022630"/>
    </source>
</evidence>
<organism evidence="8 9">
    <name type="scientific">Enterococcus devriesei</name>
    <dbReference type="NCBI Taxonomy" id="319970"/>
    <lineage>
        <taxon>Bacteria</taxon>
        <taxon>Bacillati</taxon>
        <taxon>Bacillota</taxon>
        <taxon>Bacilli</taxon>
        <taxon>Lactobacillales</taxon>
        <taxon>Enterococcaceae</taxon>
        <taxon>Enterococcus</taxon>
    </lineage>
</organism>
<keyword evidence="2 6" id="KW-0288">FMN</keyword>